<sequence length="104" mass="11555">GAWWEEETGHPIPLGGIAARRSLGLETIRSIERAIAESITWAFAHDRRQPYIKEHAQEMAEEVIAAHIGLYVNDFSKDLGAEGMAAVEEFWRRGTATAGQKPQP</sequence>
<dbReference type="InterPro" id="IPR003773">
    <property type="entry name" value="Menaquinone_biosynth"/>
</dbReference>
<evidence type="ECO:0000313" key="3">
    <source>
        <dbReference type="EMBL" id="VAW36703.1"/>
    </source>
</evidence>
<dbReference type="GO" id="GO:0016829">
    <property type="term" value="F:lyase activity"/>
    <property type="evidence" value="ECO:0007669"/>
    <property type="project" value="UniProtKB-KW"/>
</dbReference>
<accession>A0A3B0V8R7</accession>
<organism evidence="3">
    <name type="scientific">hydrothermal vent metagenome</name>
    <dbReference type="NCBI Taxonomy" id="652676"/>
    <lineage>
        <taxon>unclassified sequences</taxon>
        <taxon>metagenomes</taxon>
        <taxon>ecological metagenomes</taxon>
    </lineage>
</organism>
<dbReference type="PANTHER" id="PTHR37167">
    <property type="entry name" value="1,4-DIHYDROXY-6-NAPHTOATE SYNTHASE"/>
    <property type="match status" value="1"/>
</dbReference>
<evidence type="ECO:0000256" key="1">
    <source>
        <dbReference type="ARBA" id="ARBA00022428"/>
    </source>
</evidence>
<dbReference type="InterPro" id="IPR030869">
    <property type="entry name" value="MqnD"/>
</dbReference>
<keyword evidence="1" id="KW-0474">Menaquinone biosynthesis</keyword>
<keyword evidence="2" id="KW-0456">Lyase</keyword>
<proteinExistence type="predicted"/>
<dbReference type="Pfam" id="PF02621">
    <property type="entry name" value="VitK2_biosynth"/>
    <property type="match status" value="1"/>
</dbReference>
<dbReference type="GO" id="GO:0009234">
    <property type="term" value="P:menaquinone biosynthetic process"/>
    <property type="evidence" value="ECO:0007669"/>
    <property type="project" value="UniProtKB-KW"/>
</dbReference>
<name>A0A3B0V8R7_9ZZZZ</name>
<evidence type="ECO:0000256" key="2">
    <source>
        <dbReference type="ARBA" id="ARBA00023239"/>
    </source>
</evidence>
<protein>
    <submittedName>
        <fullName evidence="3">1,4-dihydroxy-6-naphtoate synthase</fullName>
    </submittedName>
</protein>
<dbReference type="AlphaFoldDB" id="A0A3B0V8R7"/>
<gene>
    <name evidence="3" type="ORF">MNBD_DELTA03-1360</name>
</gene>
<dbReference type="PANTHER" id="PTHR37167:SF1">
    <property type="entry name" value="1,4-DIHYDROXY-6-NAPHTOATE SYNTHASE"/>
    <property type="match status" value="1"/>
</dbReference>
<feature type="non-terminal residue" evidence="3">
    <location>
        <position position="1"/>
    </location>
</feature>
<dbReference type="SUPFAM" id="SSF53850">
    <property type="entry name" value="Periplasmic binding protein-like II"/>
    <property type="match status" value="1"/>
</dbReference>
<dbReference type="EMBL" id="UOEX01000180">
    <property type="protein sequence ID" value="VAW36703.1"/>
    <property type="molecule type" value="Genomic_DNA"/>
</dbReference>
<reference evidence="3" key="1">
    <citation type="submission" date="2018-06" db="EMBL/GenBank/DDBJ databases">
        <authorList>
            <person name="Zhirakovskaya E."/>
        </authorList>
    </citation>
    <scope>NUCLEOTIDE SEQUENCE</scope>
</reference>
<dbReference type="Gene3D" id="3.40.190.10">
    <property type="entry name" value="Periplasmic binding protein-like II"/>
    <property type="match status" value="1"/>
</dbReference>